<evidence type="ECO:0000256" key="2">
    <source>
        <dbReference type="RuleBase" id="RU361185"/>
    </source>
</evidence>
<keyword evidence="2" id="KW-0326">Glycosidase</keyword>
<evidence type="ECO:0000256" key="1">
    <source>
        <dbReference type="ARBA" id="ARBA00007806"/>
    </source>
</evidence>
<sequence>MRIERLRAALGGFLLIFPFGLKASGPAGRYEKTDNGIIVHIAHPRPHYPHLISIQAVTDQIIHVQAFPTDADNPPVSLMTVKTPETAVRYEVLDKDGFIRLSTDSLRVLVDKNSGRVTITDVRGRVLLGEAERDRPVFSTDSSLSVTFKSPKDESLYGLGQQQNGWIDLKGKSLTLLQQNSNVAVPFLVSSRNYGLLWDNYSITRFGDLRAYGPLSELTLKGENGQPGGLTATYANGDSIFTKRQEQVIDYKYLPDLGKLPKGYTLARGLVRWKGSLTATQPGLHQFMLYFGGYVRVWVNGKLLLDRWRQCWNPETAPFSIPLGEKAVPIDIEWRPDGTESYISLTCLPPGPGLYKDTYSFSSEVGDAVNYFFIKGNNPDQVISGYRLLTGKAPIMPVWAMGLWQSRERYKTQEELLHTVRTFRAQHIPLDNIVLDWQYWRPDQWGSQEFDPSRFPEPDEMLRTLHDSLHTHFMISVWPKFYTGTQNFDLFQSKGWLYTLSVNRGQKDWLGYVSTFYDAFNPDARRQFWQLMNQHLFTKGVDGWWMDATEPDIMSNTSIQDRKALMEPHALGTASRYFNAFPLENARAVYEGQRATDDQRVFILTRSAYAGQQRYSAATWSGDIAARWHDMRNQITAGLGFSLSGIPYWTMDIGGFAVEGRYEHPNPADLEEWRELNTRWFQFGAFCPLLRVHGQYPYREVFHLAPTDHPAFQSILYYDRLRYRLLPYIYSTAARTWSGDYTIMRALVMDFEQDSVARGVADEYLFGPSLLVNPVCQYKARSRSVYLPAGTDWYDAYTGNAFHGGQRIDAPAPYERMPLFARAGSIVPLGPALEYTGEKPADTITLCVYRGADAAFTLYEDEGTNYHYEKGAYAEIPLQYNEHTGILTIGERKGDFPGMLQHRVFRVVWIGKGHPAPLEAQPGTDIPYDGQPQQIKAPI</sequence>
<dbReference type="InterPro" id="IPR011658">
    <property type="entry name" value="PA14_dom"/>
</dbReference>
<dbReference type="Pfam" id="PF21365">
    <property type="entry name" value="Glyco_hydro_31_3rd"/>
    <property type="match status" value="1"/>
</dbReference>
<dbReference type="Pfam" id="PF01055">
    <property type="entry name" value="Glyco_hydro_31_2nd"/>
    <property type="match status" value="1"/>
</dbReference>
<organism evidence="5 6">
    <name type="scientific">Dinghuibacter silviterrae</name>
    <dbReference type="NCBI Taxonomy" id="1539049"/>
    <lineage>
        <taxon>Bacteria</taxon>
        <taxon>Pseudomonadati</taxon>
        <taxon>Bacteroidota</taxon>
        <taxon>Chitinophagia</taxon>
        <taxon>Chitinophagales</taxon>
        <taxon>Chitinophagaceae</taxon>
        <taxon>Dinghuibacter</taxon>
    </lineage>
</organism>
<protein>
    <submittedName>
        <fullName evidence="5">Alpha-D-xyloside xylohydrolase</fullName>
    </submittedName>
</protein>
<dbReference type="AlphaFoldDB" id="A0A4R8DK74"/>
<feature type="domain" description="PA14" evidence="4">
    <location>
        <begin position="225"/>
        <end position="363"/>
    </location>
</feature>
<comment type="similarity">
    <text evidence="1 2">Belongs to the glycosyl hydrolase 31 family.</text>
</comment>
<keyword evidence="6" id="KW-1185">Reference proteome</keyword>
<name>A0A4R8DK74_9BACT</name>
<dbReference type="InterPro" id="IPR051816">
    <property type="entry name" value="Glycosyl_Hydrolase_31"/>
</dbReference>
<dbReference type="GO" id="GO:0004553">
    <property type="term" value="F:hydrolase activity, hydrolyzing O-glycosyl compounds"/>
    <property type="evidence" value="ECO:0007669"/>
    <property type="project" value="InterPro"/>
</dbReference>
<dbReference type="CDD" id="cd14752">
    <property type="entry name" value="GH31_N"/>
    <property type="match status" value="1"/>
</dbReference>
<dbReference type="PANTHER" id="PTHR43863">
    <property type="entry name" value="HYDROLASE, PUTATIVE (AFU_ORTHOLOGUE AFUA_1G03140)-RELATED"/>
    <property type="match status" value="1"/>
</dbReference>
<dbReference type="PANTHER" id="PTHR43863:SF2">
    <property type="entry name" value="MALTASE-GLUCOAMYLASE"/>
    <property type="match status" value="1"/>
</dbReference>
<dbReference type="InterPro" id="IPR000322">
    <property type="entry name" value="Glyco_hydro_31_TIM"/>
</dbReference>
<keyword evidence="2 5" id="KW-0378">Hydrolase</keyword>
<evidence type="ECO:0000313" key="6">
    <source>
        <dbReference type="Proteomes" id="UP000294498"/>
    </source>
</evidence>
<dbReference type="SUPFAM" id="SSF51445">
    <property type="entry name" value="(Trans)glycosidases"/>
    <property type="match status" value="1"/>
</dbReference>
<dbReference type="InterPro" id="IPR011013">
    <property type="entry name" value="Gal_mutarotase_sf_dom"/>
</dbReference>
<dbReference type="InterPro" id="IPR013780">
    <property type="entry name" value="Glyco_hydro_b"/>
</dbReference>
<reference evidence="5 6" key="1">
    <citation type="submission" date="2019-03" db="EMBL/GenBank/DDBJ databases">
        <title>Genomic Encyclopedia of Type Strains, Phase IV (KMG-IV): sequencing the most valuable type-strain genomes for metagenomic binning, comparative biology and taxonomic classification.</title>
        <authorList>
            <person name="Goeker M."/>
        </authorList>
    </citation>
    <scope>NUCLEOTIDE SEQUENCE [LARGE SCALE GENOMIC DNA]</scope>
    <source>
        <strain evidence="5 6">DSM 100059</strain>
    </source>
</reference>
<dbReference type="EMBL" id="SODV01000002">
    <property type="protein sequence ID" value="TDW97586.1"/>
    <property type="molecule type" value="Genomic_DNA"/>
</dbReference>
<dbReference type="Pfam" id="PF13802">
    <property type="entry name" value="Gal_mutarotas_2"/>
    <property type="match status" value="1"/>
</dbReference>
<comment type="caution">
    <text evidence="5">The sequence shown here is derived from an EMBL/GenBank/DDBJ whole genome shotgun (WGS) entry which is preliminary data.</text>
</comment>
<dbReference type="SUPFAM" id="SSF56988">
    <property type="entry name" value="Anthrax protective antigen"/>
    <property type="match status" value="1"/>
</dbReference>
<evidence type="ECO:0000256" key="3">
    <source>
        <dbReference type="SAM" id="MobiDB-lite"/>
    </source>
</evidence>
<dbReference type="GO" id="GO:0005975">
    <property type="term" value="P:carbohydrate metabolic process"/>
    <property type="evidence" value="ECO:0007669"/>
    <property type="project" value="InterPro"/>
</dbReference>
<dbReference type="SUPFAM" id="SSF74650">
    <property type="entry name" value="Galactose mutarotase-like"/>
    <property type="match status" value="1"/>
</dbReference>
<dbReference type="PROSITE" id="PS51820">
    <property type="entry name" value="PA14"/>
    <property type="match status" value="1"/>
</dbReference>
<evidence type="ECO:0000259" key="4">
    <source>
        <dbReference type="PROSITE" id="PS51820"/>
    </source>
</evidence>
<accession>A0A4R8DK74</accession>
<dbReference type="RefSeq" id="WP_134000083.1">
    <property type="nucleotide sequence ID" value="NZ_SODV01000002.1"/>
</dbReference>
<dbReference type="InterPro" id="IPR037524">
    <property type="entry name" value="PA14/GLEYA"/>
</dbReference>
<dbReference type="InterPro" id="IPR033403">
    <property type="entry name" value="DUF5110"/>
</dbReference>
<dbReference type="Gene3D" id="2.60.40.1180">
    <property type="entry name" value="Golgi alpha-mannosidase II"/>
    <property type="match status" value="2"/>
</dbReference>
<dbReference type="Proteomes" id="UP000294498">
    <property type="component" value="Unassembled WGS sequence"/>
</dbReference>
<dbReference type="CDD" id="cd06591">
    <property type="entry name" value="GH31_xylosidase_XylS"/>
    <property type="match status" value="1"/>
</dbReference>
<proteinExistence type="inferred from homology"/>
<feature type="region of interest" description="Disordered" evidence="3">
    <location>
        <begin position="918"/>
        <end position="939"/>
    </location>
</feature>
<dbReference type="GO" id="GO:0030246">
    <property type="term" value="F:carbohydrate binding"/>
    <property type="evidence" value="ECO:0007669"/>
    <property type="project" value="InterPro"/>
</dbReference>
<dbReference type="OrthoDB" id="176168at2"/>
<gene>
    <name evidence="5" type="ORF">EDB95_5437</name>
</gene>
<dbReference type="Gene3D" id="2.60.120.380">
    <property type="match status" value="1"/>
</dbReference>
<dbReference type="InterPro" id="IPR048395">
    <property type="entry name" value="Glyco_hydro_31_C"/>
</dbReference>
<dbReference type="Pfam" id="PF17137">
    <property type="entry name" value="DUF5110"/>
    <property type="match status" value="1"/>
</dbReference>
<dbReference type="SUPFAM" id="SSF51011">
    <property type="entry name" value="Glycosyl hydrolase domain"/>
    <property type="match status" value="1"/>
</dbReference>
<dbReference type="Gene3D" id="3.20.20.80">
    <property type="entry name" value="Glycosidases"/>
    <property type="match status" value="1"/>
</dbReference>
<dbReference type="InterPro" id="IPR017853">
    <property type="entry name" value="GH"/>
</dbReference>
<dbReference type="SMART" id="SM00758">
    <property type="entry name" value="PA14"/>
    <property type="match status" value="1"/>
</dbReference>
<dbReference type="InterPro" id="IPR025887">
    <property type="entry name" value="Glyco_hydro_31_N_dom"/>
</dbReference>
<dbReference type="Gene3D" id="2.60.40.1760">
    <property type="entry name" value="glycosyl hydrolase (family 31)"/>
    <property type="match status" value="1"/>
</dbReference>
<evidence type="ECO:0000313" key="5">
    <source>
        <dbReference type="EMBL" id="TDW97586.1"/>
    </source>
</evidence>